<sequence>MKNVPRNKFLLCFRPVADMDLMLESNALVVDRSQNHQALTYVGVNKKEDMKPSATQSSVSDTKDSIRIHRPGKKTFSQVIKAVVFEIVLDRRVRRRKGIDQESYSSKHNFPLSSRDKLLDSSFDESVNKVSAGKGTVCRSNSVSSGSSCSSSSSSSSSSPNSTLKAKRQQLQNSYNTYSNHQEDEKKTKEEGTDRGSCSNNAIFLLLISLAVTIFCGKFCAILFTSIWLYFFPQQQPTGVIGNLENNKRRPEKKSRAYKKKVIMEGLLERNHNRGALNF</sequence>
<dbReference type="AlphaFoldDB" id="A0A6P5Z8G5"/>
<keyword evidence="2" id="KW-1133">Transmembrane helix</keyword>
<dbReference type="KEGG" id="dzi:111298616"/>
<keyword evidence="3" id="KW-1185">Reference proteome</keyword>
<dbReference type="RefSeq" id="XP_022749078.1">
    <property type="nucleotide sequence ID" value="XM_022893343.1"/>
</dbReference>
<gene>
    <name evidence="4" type="primary">LOC111298616</name>
</gene>
<feature type="compositionally biased region" description="Polar residues" evidence="1">
    <location>
        <begin position="169"/>
        <end position="180"/>
    </location>
</feature>
<proteinExistence type="predicted"/>
<feature type="compositionally biased region" description="Low complexity" evidence="1">
    <location>
        <begin position="140"/>
        <end position="162"/>
    </location>
</feature>
<dbReference type="PANTHER" id="PTHR34379">
    <property type="entry name" value="OS07G0553800 PROTEIN"/>
    <property type="match status" value="1"/>
</dbReference>
<feature type="region of interest" description="Disordered" evidence="1">
    <location>
        <begin position="138"/>
        <end position="195"/>
    </location>
</feature>
<evidence type="ECO:0000313" key="4">
    <source>
        <dbReference type="RefSeq" id="XP_022749078.1"/>
    </source>
</evidence>
<dbReference type="InterPro" id="IPR040411">
    <property type="entry name" value="At5g23160-like"/>
</dbReference>
<keyword evidence="2" id="KW-0472">Membrane</keyword>
<dbReference type="GeneID" id="111298616"/>
<name>A0A6P5Z8G5_DURZI</name>
<dbReference type="OrthoDB" id="771184at2759"/>
<accession>A0A6P5Z8G5</accession>
<feature type="compositionally biased region" description="Basic and acidic residues" evidence="1">
    <location>
        <begin position="181"/>
        <end position="194"/>
    </location>
</feature>
<dbReference type="PANTHER" id="PTHR34379:SF15">
    <property type="entry name" value="PROTEIN, PUTATIVE-RELATED"/>
    <property type="match status" value="1"/>
</dbReference>
<keyword evidence="2" id="KW-0812">Transmembrane</keyword>
<dbReference type="Proteomes" id="UP000515121">
    <property type="component" value="Unplaced"/>
</dbReference>
<protein>
    <submittedName>
        <fullName evidence="4">Uncharacterized protein LOC111298616</fullName>
    </submittedName>
</protein>
<evidence type="ECO:0000256" key="1">
    <source>
        <dbReference type="SAM" id="MobiDB-lite"/>
    </source>
</evidence>
<feature type="transmembrane region" description="Helical" evidence="2">
    <location>
        <begin position="203"/>
        <end position="231"/>
    </location>
</feature>
<evidence type="ECO:0000313" key="3">
    <source>
        <dbReference type="Proteomes" id="UP000515121"/>
    </source>
</evidence>
<organism evidence="3 4">
    <name type="scientific">Durio zibethinus</name>
    <name type="common">Durian</name>
    <dbReference type="NCBI Taxonomy" id="66656"/>
    <lineage>
        <taxon>Eukaryota</taxon>
        <taxon>Viridiplantae</taxon>
        <taxon>Streptophyta</taxon>
        <taxon>Embryophyta</taxon>
        <taxon>Tracheophyta</taxon>
        <taxon>Spermatophyta</taxon>
        <taxon>Magnoliopsida</taxon>
        <taxon>eudicotyledons</taxon>
        <taxon>Gunneridae</taxon>
        <taxon>Pentapetalae</taxon>
        <taxon>rosids</taxon>
        <taxon>malvids</taxon>
        <taxon>Malvales</taxon>
        <taxon>Malvaceae</taxon>
        <taxon>Helicteroideae</taxon>
        <taxon>Durio</taxon>
    </lineage>
</organism>
<reference evidence="4" key="1">
    <citation type="submission" date="2025-08" db="UniProtKB">
        <authorList>
            <consortium name="RefSeq"/>
        </authorList>
    </citation>
    <scope>IDENTIFICATION</scope>
    <source>
        <tissue evidence="4">Fruit stalk</tissue>
    </source>
</reference>
<evidence type="ECO:0000256" key="2">
    <source>
        <dbReference type="SAM" id="Phobius"/>
    </source>
</evidence>